<dbReference type="EMBL" id="JACGCM010002131">
    <property type="protein sequence ID" value="KAF6144429.1"/>
    <property type="molecule type" value="Genomic_DNA"/>
</dbReference>
<dbReference type="OrthoDB" id="535599at2759"/>
<accession>A0A7J7LPE2</accession>
<dbReference type="AlphaFoldDB" id="A0A7J7LPE2"/>
<evidence type="ECO:0000313" key="2">
    <source>
        <dbReference type="Proteomes" id="UP000541444"/>
    </source>
</evidence>
<protein>
    <submittedName>
        <fullName evidence="1">Uncharacterized protein</fullName>
    </submittedName>
</protein>
<organism evidence="1 2">
    <name type="scientific">Kingdonia uniflora</name>
    <dbReference type="NCBI Taxonomy" id="39325"/>
    <lineage>
        <taxon>Eukaryota</taxon>
        <taxon>Viridiplantae</taxon>
        <taxon>Streptophyta</taxon>
        <taxon>Embryophyta</taxon>
        <taxon>Tracheophyta</taxon>
        <taxon>Spermatophyta</taxon>
        <taxon>Magnoliopsida</taxon>
        <taxon>Ranunculales</taxon>
        <taxon>Circaeasteraceae</taxon>
        <taxon>Kingdonia</taxon>
    </lineage>
</organism>
<dbReference type="Pfam" id="PF08695">
    <property type="entry name" value="Coa1"/>
    <property type="match status" value="1"/>
</dbReference>
<name>A0A7J7LPE2_9MAGN</name>
<gene>
    <name evidence="1" type="ORF">GIB67_024656</name>
</gene>
<evidence type="ECO:0000313" key="1">
    <source>
        <dbReference type="EMBL" id="KAF6144429.1"/>
    </source>
</evidence>
<dbReference type="InterPro" id="IPR014807">
    <property type="entry name" value="Coa1"/>
</dbReference>
<keyword evidence="2" id="KW-1185">Reference proteome</keyword>
<sequence length="136" mass="15098">MFSILPPNLSSKALEKAKRNPAIVDVLGEPILRGPWYKAALSVSRKRHSASCSFPVYGPKGTGVFQLKAVRLGDDSLLSRFRYRDWEILAMEALPVSAHEEMKNKTHRIDLSEIIISPAHEELTETKPKVGGTSKS</sequence>
<dbReference type="PANTHER" id="PTHR35114:SF1">
    <property type="entry name" value="CYTOCHROME OXIDASE COMPLEX ASSEMBLY PROTEIN"/>
    <property type="match status" value="1"/>
</dbReference>
<comment type="caution">
    <text evidence="1">The sequence shown here is derived from an EMBL/GenBank/DDBJ whole genome shotgun (WGS) entry which is preliminary data.</text>
</comment>
<reference evidence="1 2" key="1">
    <citation type="journal article" date="2020" name="IScience">
        <title>Genome Sequencing of the Endangered Kingdonia uniflora (Circaeasteraceae, Ranunculales) Reveals Potential Mechanisms of Evolutionary Specialization.</title>
        <authorList>
            <person name="Sun Y."/>
            <person name="Deng T."/>
            <person name="Zhang A."/>
            <person name="Moore M.J."/>
            <person name="Landis J.B."/>
            <person name="Lin N."/>
            <person name="Zhang H."/>
            <person name="Zhang X."/>
            <person name="Huang J."/>
            <person name="Zhang X."/>
            <person name="Sun H."/>
            <person name="Wang H."/>
        </authorList>
    </citation>
    <scope>NUCLEOTIDE SEQUENCE [LARGE SCALE GENOMIC DNA]</scope>
    <source>
        <strain evidence="1">TB1705</strain>
        <tissue evidence="1">Leaf</tissue>
    </source>
</reference>
<dbReference type="PANTHER" id="PTHR35114">
    <property type="entry name" value="CYTOCHROME OXIDASE COMPLEX ASSEMBLY PROTEIN"/>
    <property type="match status" value="1"/>
</dbReference>
<proteinExistence type="predicted"/>
<dbReference type="Proteomes" id="UP000541444">
    <property type="component" value="Unassembled WGS sequence"/>
</dbReference>